<evidence type="ECO:0008006" key="4">
    <source>
        <dbReference type="Google" id="ProtNLM"/>
    </source>
</evidence>
<evidence type="ECO:0000313" key="3">
    <source>
        <dbReference type="Proteomes" id="UP000614721"/>
    </source>
</evidence>
<evidence type="ECO:0000256" key="1">
    <source>
        <dbReference type="SAM" id="SignalP"/>
    </source>
</evidence>
<gene>
    <name evidence="2" type="ORF">I4902_18440</name>
</gene>
<accession>A0ABS0IZ32</accession>
<protein>
    <recommendedName>
        <fullName evidence="4">Adhesin</fullName>
    </recommendedName>
</protein>
<sequence length="387" mass="42016">MKIRTLMMIPLVSMLITPIFDAIAATSKGSMTLNLTGEIDMNINPSQSQQISGSLSGTTSFNATPVYSGSGSGSWATNFAIISLSQQDDRCNAQFVTEIPNHPNKYGLKLTHSSNNNTAVYVTPEFNFSVSLSNFSNTFESMYGGQFFRQNNNLIDVLTPDRKVCFVPKNYTAGVPSGGNKLVTISTPGTFPVYIDSYLTPGTLTYQGTRFYVGSFGGSTSADYYLTVNINANILVKRSCKVTNITNQQINENMTHTGEVIRDSTFTLSCGGLGNPVNISAVIKEGTLDSTNSRKLVLAPINGTVSEKKPWVIGLPYRLTSPKILTCSDDQRNDLIKFNNTDLVLPGVTMGNNKADDFGIKWALCKPDGTKAGEYRGKVDVNIFVRG</sequence>
<feature type="signal peptide" evidence="1">
    <location>
        <begin position="1"/>
        <end position="24"/>
    </location>
</feature>
<dbReference type="RefSeq" id="WP_196566998.1">
    <property type="nucleotide sequence ID" value="NZ_JADRYY010000009.1"/>
</dbReference>
<reference evidence="2 3" key="1">
    <citation type="submission" date="2020-11" db="EMBL/GenBank/DDBJ databases">
        <title>Enhanced detection system for hospital associated transmission using whole genome sequencing surveillance.</title>
        <authorList>
            <person name="Harrison L.H."/>
            <person name="Van Tyne D."/>
            <person name="Marsh J.W."/>
            <person name="Griffith M.P."/>
            <person name="Snyder D.J."/>
            <person name="Cooper V.S."/>
            <person name="Mustapha M."/>
        </authorList>
    </citation>
    <scope>NUCLEOTIDE SEQUENCE [LARGE SCALE GENOMIC DNA]</scope>
    <source>
        <strain evidence="2 3">PR00075</strain>
    </source>
</reference>
<keyword evidence="1" id="KW-0732">Signal</keyword>
<proteinExistence type="predicted"/>
<feature type="chain" id="PRO_5047406855" description="Adhesin" evidence="1">
    <location>
        <begin position="25"/>
        <end position="387"/>
    </location>
</feature>
<dbReference type="Proteomes" id="UP000614721">
    <property type="component" value="Unassembled WGS sequence"/>
</dbReference>
<keyword evidence="3" id="KW-1185">Reference proteome</keyword>
<dbReference type="EMBL" id="JADSJP010000063">
    <property type="protein sequence ID" value="MBG2881228.1"/>
    <property type="molecule type" value="Genomic_DNA"/>
</dbReference>
<evidence type="ECO:0000313" key="2">
    <source>
        <dbReference type="EMBL" id="MBG2881228.1"/>
    </source>
</evidence>
<comment type="caution">
    <text evidence="2">The sequence shown here is derived from an EMBL/GenBank/DDBJ whole genome shotgun (WGS) entry which is preliminary data.</text>
</comment>
<organism evidence="2 3">
    <name type="scientific">Proteus alimentorum</name>
    <dbReference type="NCBI Taxonomy" id="1973495"/>
    <lineage>
        <taxon>Bacteria</taxon>
        <taxon>Pseudomonadati</taxon>
        <taxon>Pseudomonadota</taxon>
        <taxon>Gammaproteobacteria</taxon>
        <taxon>Enterobacterales</taxon>
        <taxon>Morganellaceae</taxon>
        <taxon>Proteus</taxon>
    </lineage>
</organism>
<name>A0ABS0IZ32_9GAMM</name>